<dbReference type="Pfam" id="PF02899">
    <property type="entry name" value="Phage_int_SAM_1"/>
    <property type="match status" value="1"/>
</dbReference>
<dbReference type="InterPro" id="IPR044068">
    <property type="entry name" value="CB"/>
</dbReference>
<evidence type="ECO:0000313" key="8">
    <source>
        <dbReference type="Proteomes" id="UP000271678"/>
    </source>
</evidence>
<dbReference type="AlphaFoldDB" id="A0A3M9MGV5"/>
<dbReference type="InterPro" id="IPR010998">
    <property type="entry name" value="Integrase_recombinase_N"/>
</dbReference>
<proteinExistence type="predicted"/>
<dbReference type="PANTHER" id="PTHR30349">
    <property type="entry name" value="PHAGE INTEGRASE-RELATED"/>
    <property type="match status" value="1"/>
</dbReference>
<dbReference type="Pfam" id="PF00589">
    <property type="entry name" value="Phage_integrase"/>
    <property type="match status" value="1"/>
</dbReference>
<dbReference type="RefSeq" id="WP_123270046.1">
    <property type="nucleotide sequence ID" value="NZ_RJJQ01000002.1"/>
</dbReference>
<name>A0A3M9MGV5_9MICO</name>
<dbReference type="GO" id="GO:0015074">
    <property type="term" value="P:DNA integration"/>
    <property type="evidence" value="ECO:0007669"/>
    <property type="project" value="UniProtKB-KW"/>
</dbReference>
<dbReference type="GO" id="GO:0003677">
    <property type="term" value="F:DNA binding"/>
    <property type="evidence" value="ECO:0007669"/>
    <property type="project" value="UniProtKB-UniRule"/>
</dbReference>
<protein>
    <submittedName>
        <fullName evidence="7">Integrase</fullName>
    </submittedName>
</protein>
<comment type="caution">
    <text evidence="7">The sequence shown here is derived from an EMBL/GenBank/DDBJ whole genome shotgun (WGS) entry which is preliminary data.</text>
</comment>
<dbReference type="Gene3D" id="1.10.443.10">
    <property type="entry name" value="Intergrase catalytic core"/>
    <property type="match status" value="1"/>
</dbReference>
<sequence length="329" mass="35926">MNALATSLQTYFTTFAHAQRDLSANTIASYRDTWRMLLKYLTATLETPTDGLDFDAVTAANVTGFLDHLEHERGNNAKTRNTRLTAIRSVLGRALPDHPEHAGTITQVLAIPPRRTVRPAIEFLTPAEVDALLAAPDRHAWTGRRDHALLVMAVQTGLRISEICSLTYDDIHLGTGPNIACTGKGRRQRITPLTKTTVTAMNVYLPERRTRPGVALFCGPHGQPLSRDAIEHRLTKHLSTAAITCPGIAGKHVTMHTLRHTAAMNLLTAGVDVSVIALWLGHSDTHSTDAYLHADMAIKQAAIDRTRPPGVSPGTYQPEPTILAWLTSL</sequence>
<dbReference type="InterPro" id="IPR011010">
    <property type="entry name" value="DNA_brk_join_enz"/>
</dbReference>
<dbReference type="PROSITE" id="PS51900">
    <property type="entry name" value="CB"/>
    <property type="match status" value="1"/>
</dbReference>
<evidence type="ECO:0000256" key="3">
    <source>
        <dbReference type="ARBA" id="ARBA00023172"/>
    </source>
</evidence>
<dbReference type="PROSITE" id="PS51898">
    <property type="entry name" value="TYR_RECOMBINASE"/>
    <property type="match status" value="1"/>
</dbReference>
<keyword evidence="1" id="KW-0229">DNA integration</keyword>
<evidence type="ECO:0000256" key="2">
    <source>
        <dbReference type="ARBA" id="ARBA00023125"/>
    </source>
</evidence>
<dbReference type="InterPro" id="IPR004107">
    <property type="entry name" value="Integrase_SAM-like_N"/>
</dbReference>
<feature type="domain" description="Tyr recombinase" evidence="5">
    <location>
        <begin position="119"/>
        <end position="304"/>
    </location>
</feature>
<keyword evidence="3" id="KW-0233">DNA recombination</keyword>
<dbReference type="GO" id="GO:0006310">
    <property type="term" value="P:DNA recombination"/>
    <property type="evidence" value="ECO:0007669"/>
    <property type="project" value="UniProtKB-KW"/>
</dbReference>
<evidence type="ECO:0000256" key="4">
    <source>
        <dbReference type="PROSITE-ProRule" id="PRU01248"/>
    </source>
</evidence>
<dbReference type="EMBL" id="RJJQ01000002">
    <property type="protein sequence ID" value="RNI24756.1"/>
    <property type="molecule type" value="Genomic_DNA"/>
</dbReference>
<reference evidence="7 8" key="1">
    <citation type="submission" date="2018-11" db="EMBL/GenBank/DDBJ databases">
        <title>Draft genome of Simplicispira Flexivirga sp. BO-16.</title>
        <authorList>
            <person name="Im W.T."/>
        </authorList>
    </citation>
    <scope>NUCLEOTIDE SEQUENCE [LARGE SCALE GENOMIC DNA]</scope>
    <source>
        <strain evidence="7 8">BO-16</strain>
    </source>
</reference>
<dbReference type="Gene3D" id="1.10.150.130">
    <property type="match status" value="1"/>
</dbReference>
<dbReference type="InterPro" id="IPR013762">
    <property type="entry name" value="Integrase-like_cat_sf"/>
</dbReference>
<feature type="domain" description="Core-binding (CB)" evidence="6">
    <location>
        <begin position="2"/>
        <end position="95"/>
    </location>
</feature>
<dbReference type="OrthoDB" id="9801717at2"/>
<accession>A0A3M9MGV5</accession>
<gene>
    <name evidence="7" type="ORF">EFY87_03425</name>
</gene>
<evidence type="ECO:0000259" key="6">
    <source>
        <dbReference type="PROSITE" id="PS51900"/>
    </source>
</evidence>
<evidence type="ECO:0000259" key="5">
    <source>
        <dbReference type="PROSITE" id="PS51898"/>
    </source>
</evidence>
<dbReference type="SUPFAM" id="SSF56349">
    <property type="entry name" value="DNA breaking-rejoining enzymes"/>
    <property type="match status" value="1"/>
</dbReference>
<organism evidence="7 8">
    <name type="scientific">Flexivirga caeni</name>
    <dbReference type="NCBI Taxonomy" id="2294115"/>
    <lineage>
        <taxon>Bacteria</taxon>
        <taxon>Bacillati</taxon>
        <taxon>Actinomycetota</taxon>
        <taxon>Actinomycetes</taxon>
        <taxon>Micrococcales</taxon>
        <taxon>Dermacoccaceae</taxon>
        <taxon>Flexivirga</taxon>
    </lineage>
</organism>
<dbReference type="Proteomes" id="UP000271678">
    <property type="component" value="Unassembled WGS sequence"/>
</dbReference>
<dbReference type="InterPro" id="IPR002104">
    <property type="entry name" value="Integrase_catalytic"/>
</dbReference>
<evidence type="ECO:0000256" key="1">
    <source>
        <dbReference type="ARBA" id="ARBA00022908"/>
    </source>
</evidence>
<evidence type="ECO:0000313" key="7">
    <source>
        <dbReference type="EMBL" id="RNI24756.1"/>
    </source>
</evidence>
<keyword evidence="8" id="KW-1185">Reference proteome</keyword>
<keyword evidence="2 4" id="KW-0238">DNA-binding</keyword>
<dbReference type="PANTHER" id="PTHR30349:SF81">
    <property type="entry name" value="TYROSINE RECOMBINASE XERC"/>
    <property type="match status" value="1"/>
</dbReference>
<dbReference type="InterPro" id="IPR050090">
    <property type="entry name" value="Tyrosine_recombinase_XerCD"/>
</dbReference>